<evidence type="ECO:0000313" key="2">
    <source>
        <dbReference type="Proteomes" id="UP000799764"/>
    </source>
</evidence>
<organism evidence="1 2">
    <name type="scientific">Karstenula rhodostoma CBS 690.94</name>
    <dbReference type="NCBI Taxonomy" id="1392251"/>
    <lineage>
        <taxon>Eukaryota</taxon>
        <taxon>Fungi</taxon>
        <taxon>Dikarya</taxon>
        <taxon>Ascomycota</taxon>
        <taxon>Pezizomycotina</taxon>
        <taxon>Dothideomycetes</taxon>
        <taxon>Pleosporomycetidae</taxon>
        <taxon>Pleosporales</taxon>
        <taxon>Massarineae</taxon>
        <taxon>Didymosphaeriaceae</taxon>
        <taxon>Karstenula</taxon>
    </lineage>
</organism>
<reference evidence="1" key="1">
    <citation type="journal article" date="2020" name="Stud. Mycol.">
        <title>101 Dothideomycetes genomes: a test case for predicting lifestyles and emergence of pathogens.</title>
        <authorList>
            <person name="Haridas S."/>
            <person name="Albert R."/>
            <person name="Binder M."/>
            <person name="Bloem J."/>
            <person name="Labutti K."/>
            <person name="Salamov A."/>
            <person name="Andreopoulos B."/>
            <person name="Baker S."/>
            <person name="Barry K."/>
            <person name="Bills G."/>
            <person name="Bluhm B."/>
            <person name="Cannon C."/>
            <person name="Castanera R."/>
            <person name="Culley D."/>
            <person name="Daum C."/>
            <person name="Ezra D."/>
            <person name="Gonzalez J."/>
            <person name="Henrissat B."/>
            <person name="Kuo A."/>
            <person name="Liang C."/>
            <person name="Lipzen A."/>
            <person name="Lutzoni F."/>
            <person name="Magnuson J."/>
            <person name="Mondo S."/>
            <person name="Nolan M."/>
            <person name="Ohm R."/>
            <person name="Pangilinan J."/>
            <person name="Park H.-J."/>
            <person name="Ramirez L."/>
            <person name="Alfaro M."/>
            <person name="Sun H."/>
            <person name="Tritt A."/>
            <person name="Yoshinaga Y."/>
            <person name="Zwiers L.-H."/>
            <person name="Turgeon B."/>
            <person name="Goodwin S."/>
            <person name="Spatafora J."/>
            <person name="Crous P."/>
            <person name="Grigoriev I."/>
        </authorList>
    </citation>
    <scope>NUCLEOTIDE SEQUENCE</scope>
    <source>
        <strain evidence="1">CBS 690.94</strain>
    </source>
</reference>
<dbReference type="AlphaFoldDB" id="A0A9P4PPJ8"/>
<dbReference type="Proteomes" id="UP000799764">
    <property type="component" value="Unassembled WGS sequence"/>
</dbReference>
<proteinExistence type="predicted"/>
<accession>A0A9P4PPJ8</accession>
<dbReference type="OrthoDB" id="5985073at2759"/>
<sequence length="283" mass="31946">MTEDRTLGEIYDLERDLEGCTLDSRQDFAEALQMSEISLPESLQYVQLDFSNIMEAHINAQRGPSPNLASSSHHDRFNNSLHLLGDNLRRLDLHLIADATLFLPPGAKAYTSWPNPEYLDVKFHPATPSGDWYFNNPSIPLQANPGSVSGYKITHPMYPPLCDRGNVATTCPHHEFNIRTDNDVLQYLPFPQHRTTPNDTHLEPFLSAFAMATTEMPALRAAAIWAPLGDLRARGITYGILGELSILYDPFPPGWTPKDPIPPRSESTTRRLYWHTDTWRPSP</sequence>
<evidence type="ECO:0000313" key="1">
    <source>
        <dbReference type="EMBL" id="KAF2446654.1"/>
    </source>
</evidence>
<dbReference type="EMBL" id="MU001498">
    <property type="protein sequence ID" value="KAF2446654.1"/>
    <property type="molecule type" value="Genomic_DNA"/>
</dbReference>
<comment type="caution">
    <text evidence="1">The sequence shown here is derived from an EMBL/GenBank/DDBJ whole genome shotgun (WGS) entry which is preliminary data.</text>
</comment>
<gene>
    <name evidence="1" type="ORF">P171DRAFT_442989</name>
</gene>
<name>A0A9P4PPJ8_9PLEO</name>
<keyword evidence="2" id="KW-1185">Reference proteome</keyword>
<protein>
    <submittedName>
        <fullName evidence="1">Uncharacterized protein</fullName>
    </submittedName>
</protein>